<feature type="region of interest" description="Disordered" evidence="7">
    <location>
        <begin position="1"/>
        <end position="38"/>
    </location>
</feature>
<evidence type="ECO:0000256" key="4">
    <source>
        <dbReference type="ARBA" id="ARBA00022845"/>
    </source>
</evidence>
<dbReference type="eggNOG" id="KOG2049">
    <property type="taxonomic scope" value="Eukaryota"/>
</dbReference>
<dbReference type="PROSITE" id="PS50302">
    <property type="entry name" value="PUM"/>
    <property type="match status" value="2"/>
</dbReference>
<dbReference type="InterPro" id="IPR033133">
    <property type="entry name" value="PUM-HD"/>
</dbReference>
<keyword evidence="5" id="KW-0694">RNA-binding</keyword>
<comment type="subcellular location">
    <subcellularLocation>
        <location evidence="1">Cytoplasm</location>
    </subcellularLocation>
</comment>
<dbReference type="GO" id="GO:0006417">
    <property type="term" value="P:regulation of translation"/>
    <property type="evidence" value="ECO:0007669"/>
    <property type="project" value="UniProtKB-KW"/>
</dbReference>
<dbReference type="InterPro" id="IPR016024">
    <property type="entry name" value="ARM-type_fold"/>
</dbReference>
<evidence type="ECO:0000259" key="8">
    <source>
        <dbReference type="PROSITE" id="PS50303"/>
    </source>
</evidence>
<keyword evidence="10" id="KW-1185">Reference proteome</keyword>
<dbReference type="Gene3D" id="1.25.10.10">
    <property type="entry name" value="Leucine-rich Repeat Variant"/>
    <property type="match status" value="1"/>
</dbReference>
<dbReference type="PROSITE" id="PS50303">
    <property type="entry name" value="PUM_HD"/>
    <property type="match status" value="1"/>
</dbReference>
<gene>
    <name evidence="9" type="ordered locus">AALP_Aa8g382700</name>
</gene>
<dbReference type="SMART" id="SM00025">
    <property type="entry name" value="Pumilio"/>
    <property type="match status" value="5"/>
</dbReference>
<dbReference type="InterPro" id="IPR001313">
    <property type="entry name" value="Pumilio_RNA-bd_rpt"/>
</dbReference>
<dbReference type="AlphaFoldDB" id="A0A087GC40"/>
<accession>A0A087GC40</accession>
<feature type="domain" description="PUM-HD" evidence="8">
    <location>
        <begin position="9"/>
        <end position="357"/>
    </location>
</feature>
<evidence type="ECO:0000256" key="6">
    <source>
        <dbReference type="PROSITE-ProRule" id="PRU00317"/>
    </source>
</evidence>
<feature type="repeat" description="Pumilio" evidence="6">
    <location>
        <begin position="255"/>
        <end position="292"/>
    </location>
</feature>
<proteinExistence type="predicted"/>
<keyword evidence="2" id="KW-0963">Cytoplasm</keyword>
<dbReference type="SUPFAM" id="SSF48371">
    <property type="entry name" value="ARM repeat"/>
    <property type="match status" value="1"/>
</dbReference>
<dbReference type="OrthoDB" id="668540at2759"/>
<dbReference type="PANTHER" id="PTHR12537:SF137">
    <property type="entry name" value="PUMILIO HOMOLOG 16-RELATED"/>
    <property type="match status" value="1"/>
</dbReference>
<protein>
    <recommendedName>
        <fullName evidence="8">PUM-HD domain-containing protein</fullName>
    </recommendedName>
</protein>
<sequence>MLDALPKLRLTTAKEPIKEETPPSPRGISATIPPPGTLPPSEFIDFTKQNQSLIHSCPCCISASARQELKTRVESTFSLMTNTNQDSVQFKETISKLDKTELQEMVSFMTSDPDYFMSIARNEQGSKRIQKLLGKSDDVDAIFYAAIKRLFLHVMTDKNASYVAVRAMRVFDDVKKDSMCKLILRNALRLASDQHGCIAFNEILTDLDIPYCRYDLLDVVAHNALSLSNDAYGNFVVQHVLKLNDLWSTETIAIRLRGHCVDLSLQKHGSYIVERLLEVNESMVLVVKELLECENKKLMTLARSDCGNFVVAKALTVTKVSRVDLFMGLVHKLMPFLPLLRKPSRGSNIAAILDSIP</sequence>
<dbReference type="OMA" id="FATEPMM"/>
<dbReference type="EMBL" id="CM002876">
    <property type="protein sequence ID" value="KFK27442.1"/>
    <property type="molecule type" value="Genomic_DNA"/>
</dbReference>
<evidence type="ECO:0000313" key="10">
    <source>
        <dbReference type="Proteomes" id="UP000029120"/>
    </source>
</evidence>
<evidence type="ECO:0000256" key="7">
    <source>
        <dbReference type="SAM" id="MobiDB-lite"/>
    </source>
</evidence>
<evidence type="ECO:0000256" key="3">
    <source>
        <dbReference type="ARBA" id="ARBA00022737"/>
    </source>
</evidence>
<name>A0A087GC40_ARAAL</name>
<dbReference type="GO" id="GO:0005737">
    <property type="term" value="C:cytoplasm"/>
    <property type="evidence" value="ECO:0007669"/>
    <property type="project" value="UniProtKB-SubCell"/>
</dbReference>
<dbReference type="Pfam" id="PF00806">
    <property type="entry name" value="PUF"/>
    <property type="match status" value="3"/>
</dbReference>
<keyword evidence="4" id="KW-0810">Translation regulation</keyword>
<evidence type="ECO:0000256" key="2">
    <source>
        <dbReference type="ARBA" id="ARBA00022490"/>
    </source>
</evidence>
<feature type="repeat" description="Pumilio" evidence="6">
    <location>
        <begin position="218"/>
        <end position="254"/>
    </location>
</feature>
<evidence type="ECO:0000256" key="5">
    <source>
        <dbReference type="ARBA" id="ARBA00022884"/>
    </source>
</evidence>
<reference evidence="10" key="1">
    <citation type="journal article" date="2015" name="Nat. Plants">
        <title>Genome expansion of Arabis alpina linked with retrotransposition and reduced symmetric DNA methylation.</title>
        <authorList>
            <person name="Willing E.M."/>
            <person name="Rawat V."/>
            <person name="Mandakova T."/>
            <person name="Maumus F."/>
            <person name="James G.V."/>
            <person name="Nordstroem K.J."/>
            <person name="Becker C."/>
            <person name="Warthmann N."/>
            <person name="Chica C."/>
            <person name="Szarzynska B."/>
            <person name="Zytnicki M."/>
            <person name="Albani M.C."/>
            <person name="Kiefer C."/>
            <person name="Bergonzi S."/>
            <person name="Castaings L."/>
            <person name="Mateos J.L."/>
            <person name="Berns M.C."/>
            <person name="Bujdoso N."/>
            <person name="Piofczyk T."/>
            <person name="de Lorenzo L."/>
            <person name="Barrero-Sicilia C."/>
            <person name="Mateos I."/>
            <person name="Piednoel M."/>
            <person name="Hagmann J."/>
            <person name="Chen-Min-Tao R."/>
            <person name="Iglesias-Fernandez R."/>
            <person name="Schuster S.C."/>
            <person name="Alonso-Blanco C."/>
            <person name="Roudier F."/>
            <person name="Carbonero P."/>
            <person name="Paz-Ares J."/>
            <person name="Davis S.J."/>
            <person name="Pecinka A."/>
            <person name="Quesneville H."/>
            <person name="Colot V."/>
            <person name="Lysak M.A."/>
            <person name="Weigel D."/>
            <person name="Coupland G."/>
            <person name="Schneeberger K."/>
        </authorList>
    </citation>
    <scope>NUCLEOTIDE SEQUENCE [LARGE SCALE GENOMIC DNA]</scope>
    <source>
        <strain evidence="10">cv. Pajares</strain>
    </source>
</reference>
<dbReference type="InterPro" id="IPR011989">
    <property type="entry name" value="ARM-like"/>
</dbReference>
<dbReference type="Proteomes" id="UP000029120">
    <property type="component" value="Chromosome 8"/>
</dbReference>
<keyword evidence="3" id="KW-0677">Repeat</keyword>
<dbReference type="PANTHER" id="PTHR12537">
    <property type="entry name" value="RNA BINDING PROTEIN PUMILIO-RELATED"/>
    <property type="match status" value="1"/>
</dbReference>
<dbReference type="GO" id="GO:0003729">
    <property type="term" value="F:mRNA binding"/>
    <property type="evidence" value="ECO:0007669"/>
    <property type="project" value="TreeGrafter"/>
</dbReference>
<dbReference type="Gramene" id="KFK27442">
    <property type="protein sequence ID" value="KFK27442"/>
    <property type="gene ID" value="AALP_AA8G382700"/>
</dbReference>
<evidence type="ECO:0000256" key="1">
    <source>
        <dbReference type="ARBA" id="ARBA00004496"/>
    </source>
</evidence>
<organism evidence="9 10">
    <name type="scientific">Arabis alpina</name>
    <name type="common">Alpine rock-cress</name>
    <dbReference type="NCBI Taxonomy" id="50452"/>
    <lineage>
        <taxon>Eukaryota</taxon>
        <taxon>Viridiplantae</taxon>
        <taxon>Streptophyta</taxon>
        <taxon>Embryophyta</taxon>
        <taxon>Tracheophyta</taxon>
        <taxon>Spermatophyta</taxon>
        <taxon>Magnoliopsida</taxon>
        <taxon>eudicotyledons</taxon>
        <taxon>Gunneridae</taxon>
        <taxon>Pentapetalae</taxon>
        <taxon>rosids</taxon>
        <taxon>malvids</taxon>
        <taxon>Brassicales</taxon>
        <taxon>Brassicaceae</taxon>
        <taxon>Arabideae</taxon>
        <taxon>Arabis</taxon>
    </lineage>
</organism>
<evidence type="ECO:0000313" key="9">
    <source>
        <dbReference type="EMBL" id="KFK27442.1"/>
    </source>
</evidence>